<dbReference type="Proteomes" id="UP000324767">
    <property type="component" value="Unassembled WGS sequence"/>
</dbReference>
<protein>
    <submittedName>
        <fullName evidence="2">Uncharacterized protein</fullName>
    </submittedName>
</protein>
<feature type="region of interest" description="Disordered" evidence="1">
    <location>
        <begin position="111"/>
        <end position="162"/>
    </location>
</feature>
<reference evidence="2 3" key="1">
    <citation type="submission" date="2019-09" db="EMBL/GenBank/DDBJ databases">
        <title>The hologenome of the rock-dwelling lichen Lasallia pustulata.</title>
        <authorList>
            <person name="Greshake Tzovaras B."/>
            <person name="Segers F."/>
            <person name="Bicker A."/>
            <person name="Dal Grande F."/>
            <person name="Otte J."/>
            <person name="Hankeln T."/>
            <person name="Schmitt I."/>
            <person name="Ebersberger I."/>
        </authorList>
    </citation>
    <scope>NUCLEOTIDE SEQUENCE [LARGE SCALE GENOMIC DNA]</scope>
    <source>
        <strain evidence="2">A1-1</strain>
    </source>
</reference>
<sequence length="390" mass="42541">MASGSIPSSPRAAIVMNPNGLGLGKTPTTSKPFIEELEIMGFSGTMSSDDAKKDLEWLESWNPAKVLPAHTGAEVIETGPVGNVIEGGDMNISSHPLLALEEAQFSELLPVPSEWDESPRTGTVDSPVRLGDMTSDLEESTSAGDSTTPPTSSDEFDDLPIGPQTIHEADRWCKDFLASLTPTTGTRKRKATTEPSTGVQTKKARVINVSRAHISGFPSMSEPLPAGLLHEEIIKRYPNHLRGELLLDIAENWTPKQIVETCGQPQLKSNTIVKRIHAAKEARDGFRARRKPKTVHPSSTASPTVVEDRSPTAQTAAMERPESEASRLFRLTQTDIHHILVEWDAGFFTTLADRDRKGMADQDRALIELAAVERERRLSMLGPGAESLEE</sequence>
<feature type="compositionally biased region" description="Polar residues" evidence="1">
    <location>
        <begin position="140"/>
        <end position="153"/>
    </location>
</feature>
<dbReference type="EMBL" id="VXIT01000010">
    <property type="protein sequence ID" value="KAA6409786.1"/>
    <property type="molecule type" value="Genomic_DNA"/>
</dbReference>
<dbReference type="AlphaFoldDB" id="A0A5M8PM26"/>
<dbReference type="OrthoDB" id="5399971at2759"/>
<comment type="caution">
    <text evidence="2">The sequence shown here is derived from an EMBL/GenBank/DDBJ whole genome shotgun (WGS) entry which is preliminary data.</text>
</comment>
<accession>A0A5M8PM26</accession>
<feature type="region of interest" description="Disordered" evidence="1">
    <location>
        <begin position="281"/>
        <end position="324"/>
    </location>
</feature>
<name>A0A5M8PM26_9LECA</name>
<organism evidence="2 3">
    <name type="scientific">Lasallia pustulata</name>
    <dbReference type="NCBI Taxonomy" id="136370"/>
    <lineage>
        <taxon>Eukaryota</taxon>
        <taxon>Fungi</taxon>
        <taxon>Dikarya</taxon>
        <taxon>Ascomycota</taxon>
        <taxon>Pezizomycotina</taxon>
        <taxon>Lecanoromycetes</taxon>
        <taxon>OSLEUM clade</taxon>
        <taxon>Umbilicariomycetidae</taxon>
        <taxon>Umbilicariales</taxon>
        <taxon>Umbilicariaceae</taxon>
        <taxon>Lasallia</taxon>
    </lineage>
</organism>
<gene>
    <name evidence="2" type="ORF">FRX48_06398</name>
</gene>
<evidence type="ECO:0000256" key="1">
    <source>
        <dbReference type="SAM" id="MobiDB-lite"/>
    </source>
</evidence>
<evidence type="ECO:0000313" key="2">
    <source>
        <dbReference type="EMBL" id="KAA6409786.1"/>
    </source>
</evidence>
<evidence type="ECO:0000313" key="3">
    <source>
        <dbReference type="Proteomes" id="UP000324767"/>
    </source>
</evidence>
<proteinExistence type="predicted"/>